<keyword evidence="3" id="KW-1185">Reference proteome</keyword>
<dbReference type="Proteomes" id="UP000030651">
    <property type="component" value="Unassembled WGS sequence"/>
</dbReference>
<feature type="region of interest" description="Disordered" evidence="1">
    <location>
        <begin position="221"/>
        <end position="259"/>
    </location>
</feature>
<dbReference type="HOGENOM" id="CLU_033907_0_0_1"/>
<gene>
    <name evidence="2" type="ORF">PFICI_07985</name>
</gene>
<dbReference type="STRING" id="1229662.W3X5J2"/>
<organism evidence="2 3">
    <name type="scientific">Pestalotiopsis fici (strain W106-1 / CGMCC3.15140)</name>
    <dbReference type="NCBI Taxonomy" id="1229662"/>
    <lineage>
        <taxon>Eukaryota</taxon>
        <taxon>Fungi</taxon>
        <taxon>Dikarya</taxon>
        <taxon>Ascomycota</taxon>
        <taxon>Pezizomycotina</taxon>
        <taxon>Sordariomycetes</taxon>
        <taxon>Xylariomycetidae</taxon>
        <taxon>Amphisphaeriales</taxon>
        <taxon>Sporocadaceae</taxon>
        <taxon>Pestalotiopsis</taxon>
    </lineage>
</organism>
<dbReference type="OMA" id="QCIHEPF"/>
<dbReference type="GeneID" id="19272998"/>
<dbReference type="OrthoDB" id="2405944at2759"/>
<dbReference type="InterPro" id="IPR027417">
    <property type="entry name" value="P-loop_NTPase"/>
</dbReference>
<name>W3X5J2_PESFW</name>
<dbReference type="KEGG" id="pfy:PFICI_07985"/>
<sequence length="382" mass="42991">MSSKPIFLATHPRACSTAFERVFMTRRDILECAHEPFGDAFYYGPERLSTRYDDEVSRIKSGFSKTTYRDVLNRLERDGDHGKRVFIKDMAYYLMAPDGKPTTVASSLSNDQANSNTTNGVEKIITNGHTKGVGTTEPGNPTVLPLDVMKKYHFAFLIRHPRRGIPSFYRCTIPPLDDVTGFKNFMSNEAGYLELRVLFDYLREQGVVGPRMAEGAEMPAVNGHANGTNGYTNGHTNGHTNGEVNGHANGQTNGHVNGHSKQDQITVTVLDADDLLDHPQEIVQAFCKETGIPFTPDMLNWDNPDDQQYVEEAFSKWIGFHNDAIKSKNLSPRTHAHKVATEEAEDQEWIEKYGEEGQKVIRECVNENIAHYEYLKQFAIKV</sequence>
<dbReference type="InterPro" id="IPR053226">
    <property type="entry name" value="Pyrrolopyrazine_biosynth_F"/>
</dbReference>
<evidence type="ECO:0008006" key="4">
    <source>
        <dbReference type="Google" id="ProtNLM"/>
    </source>
</evidence>
<dbReference type="Gene3D" id="3.40.50.300">
    <property type="entry name" value="P-loop containing nucleotide triphosphate hydrolases"/>
    <property type="match status" value="1"/>
</dbReference>
<dbReference type="eggNOG" id="ENOG502RCNY">
    <property type="taxonomic scope" value="Eukaryota"/>
</dbReference>
<proteinExistence type="predicted"/>
<dbReference type="Pfam" id="PF19798">
    <property type="entry name" value="Sulfotransfer_5"/>
    <property type="match status" value="1"/>
</dbReference>
<evidence type="ECO:0000313" key="2">
    <source>
        <dbReference type="EMBL" id="ETS80456.1"/>
    </source>
</evidence>
<protein>
    <recommendedName>
        <fullName evidence="4">P-loop containing nucleoside triphosphate hydrolase protein</fullName>
    </recommendedName>
</protein>
<dbReference type="PANTHER" id="PTHR48419:SF1">
    <property type="entry name" value="SULFOTRANSFERASE DOMAIN-CONTAINING PROTEIN"/>
    <property type="match status" value="1"/>
</dbReference>
<dbReference type="SUPFAM" id="SSF52540">
    <property type="entry name" value="P-loop containing nucleoside triphosphate hydrolases"/>
    <property type="match status" value="1"/>
</dbReference>
<reference evidence="3" key="1">
    <citation type="journal article" date="2015" name="BMC Genomics">
        <title>Genomic and transcriptomic analysis of the endophytic fungus Pestalotiopsis fici reveals its lifestyle and high potential for synthesis of natural products.</title>
        <authorList>
            <person name="Wang X."/>
            <person name="Zhang X."/>
            <person name="Liu L."/>
            <person name="Xiang M."/>
            <person name="Wang W."/>
            <person name="Sun X."/>
            <person name="Che Y."/>
            <person name="Guo L."/>
            <person name="Liu G."/>
            <person name="Guo L."/>
            <person name="Wang C."/>
            <person name="Yin W.B."/>
            <person name="Stadler M."/>
            <person name="Zhang X."/>
            <person name="Liu X."/>
        </authorList>
    </citation>
    <scope>NUCLEOTIDE SEQUENCE [LARGE SCALE GENOMIC DNA]</scope>
    <source>
        <strain evidence="3">W106-1 / CGMCC3.15140</strain>
    </source>
</reference>
<dbReference type="RefSeq" id="XP_007834757.1">
    <property type="nucleotide sequence ID" value="XM_007836566.1"/>
</dbReference>
<feature type="compositionally biased region" description="Low complexity" evidence="1">
    <location>
        <begin position="222"/>
        <end position="247"/>
    </location>
</feature>
<evidence type="ECO:0000256" key="1">
    <source>
        <dbReference type="SAM" id="MobiDB-lite"/>
    </source>
</evidence>
<dbReference type="PANTHER" id="PTHR48419">
    <property type="entry name" value="SULFOTRANSFERASE DOMAIN-CONTAINING PROTEIN"/>
    <property type="match status" value="1"/>
</dbReference>
<dbReference type="AlphaFoldDB" id="W3X5J2"/>
<evidence type="ECO:0000313" key="3">
    <source>
        <dbReference type="Proteomes" id="UP000030651"/>
    </source>
</evidence>
<dbReference type="InParanoid" id="W3X5J2"/>
<accession>W3X5J2</accession>
<dbReference type="EMBL" id="KI912113">
    <property type="protein sequence ID" value="ETS80456.1"/>
    <property type="molecule type" value="Genomic_DNA"/>
</dbReference>